<protein>
    <submittedName>
        <fullName evidence="6">Bifunctional metallophosphatase/5'-nucleotidase</fullName>
    </submittedName>
</protein>
<dbReference type="PRINTS" id="PR01607">
    <property type="entry name" value="APYRASEFAMLY"/>
</dbReference>
<dbReference type="InterPro" id="IPR008334">
    <property type="entry name" value="5'-Nucleotdase_C"/>
</dbReference>
<dbReference type="InterPro" id="IPR004843">
    <property type="entry name" value="Calcineurin-like_PHP"/>
</dbReference>
<keyword evidence="7" id="KW-1185">Reference proteome</keyword>
<feature type="chain" id="PRO_5044999836" evidence="2">
    <location>
        <begin position="23"/>
        <end position="595"/>
    </location>
</feature>
<evidence type="ECO:0000313" key="6">
    <source>
        <dbReference type="EMBL" id="MEJ6010573.1"/>
    </source>
</evidence>
<dbReference type="PANTHER" id="PTHR11575:SF24">
    <property type="entry name" value="5'-NUCLEOTIDASE"/>
    <property type="match status" value="1"/>
</dbReference>
<evidence type="ECO:0000256" key="3">
    <source>
        <dbReference type="SAM" id="MobiDB-lite"/>
    </source>
</evidence>
<organism evidence="6 7">
    <name type="scientific">Novosphingobium aquae</name>
    <dbReference type="NCBI Taxonomy" id="3133435"/>
    <lineage>
        <taxon>Bacteria</taxon>
        <taxon>Pseudomonadati</taxon>
        <taxon>Pseudomonadota</taxon>
        <taxon>Alphaproteobacteria</taxon>
        <taxon>Sphingomonadales</taxon>
        <taxon>Sphingomonadaceae</taxon>
        <taxon>Novosphingobium</taxon>
    </lineage>
</organism>
<accession>A0ABU8S9D9</accession>
<dbReference type="PANTHER" id="PTHR11575">
    <property type="entry name" value="5'-NUCLEOTIDASE-RELATED"/>
    <property type="match status" value="1"/>
</dbReference>
<dbReference type="RefSeq" id="WP_339967296.1">
    <property type="nucleotide sequence ID" value="NZ_JBBHJY010000005.1"/>
</dbReference>
<dbReference type="InterPro" id="IPR029052">
    <property type="entry name" value="Metallo-depent_PP-like"/>
</dbReference>
<reference evidence="6 7" key="1">
    <citation type="submission" date="2024-03" db="EMBL/GenBank/DDBJ databases">
        <authorList>
            <person name="Jo J.-H."/>
        </authorList>
    </citation>
    <scope>NUCLEOTIDE SEQUENCE [LARGE SCALE GENOMIC DNA]</scope>
    <source>
        <strain evidence="6 7">AS3R-12</strain>
    </source>
</reference>
<dbReference type="Proteomes" id="UP001379235">
    <property type="component" value="Unassembled WGS sequence"/>
</dbReference>
<evidence type="ECO:0000256" key="1">
    <source>
        <dbReference type="ARBA" id="ARBA00022729"/>
    </source>
</evidence>
<feature type="region of interest" description="Disordered" evidence="3">
    <location>
        <begin position="569"/>
        <end position="595"/>
    </location>
</feature>
<evidence type="ECO:0000256" key="2">
    <source>
        <dbReference type="RuleBase" id="RU362119"/>
    </source>
</evidence>
<dbReference type="SUPFAM" id="SSF55816">
    <property type="entry name" value="5'-nucleotidase (syn. UDP-sugar hydrolase), C-terminal domain"/>
    <property type="match status" value="1"/>
</dbReference>
<keyword evidence="2" id="KW-0378">Hydrolase</keyword>
<dbReference type="Gene3D" id="3.60.21.10">
    <property type="match status" value="1"/>
</dbReference>
<dbReference type="Gene3D" id="3.90.780.10">
    <property type="entry name" value="5'-Nucleotidase, C-terminal domain"/>
    <property type="match status" value="1"/>
</dbReference>
<keyword evidence="2" id="KW-0547">Nucleotide-binding</keyword>
<proteinExistence type="inferred from homology"/>
<dbReference type="InterPro" id="IPR006179">
    <property type="entry name" value="5_nucleotidase/apyrase"/>
</dbReference>
<feature type="signal peptide" evidence="2">
    <location>
        <begin position="1"/>
        <end position="22"/>
    </location>
</feature>
<comment type="caution">
    <text evidence="6">The sequence shown here is derived from an EMBL/GenBank/DDBJ whole genome shotgun (WGS) entry which is preliminary data.</text>
</comment>
<dbReference type="InterPro" id="IPR036907">
    <property type="entry name" value="5'-Nucleotdase_C_sf"/>
</dbReference>
<dbReference type="Pfam" id="PF00149">
    <property type="entry name" value="Metallophos"/>
    <property type="match status" value="1"/>
</dbReference>
<dbReference type="SUPFAM" id="SSF56300">
    <property type="entry name" value="Metallo-dependent phosphatases"/>
    <property type="match status" value="1"/>
</dbReference>
<keyword evidence="1 2" id="KW-0732">Signal</keyword>
<dbReference type="Pfam" id="PF02872">
    <property type="entry name" value="5_nucleotid_C"/>
    <property type="match status" value="1"/>
</dbReference>
<comment type="similarity">
    <text evidence="2">Belongs to the 5'-nucleotidase family.</text>
</comment>
<feature type="domain" description="5'-Nucleotidase C-terminal" evidence="5">
    <location>
        <begin position="400"/>
        <end position="541"/>
    </location>
</feature>
<evidence type="ECO:0000259" key="4">
    <source>
        <dbReference type="Pfam" id="PF00149"/>
    </source>
</evidence>
<name>A0ABU8S9D9_9SPHN</name>
<gene>
    <name evidence="6" type="ORF">WG900_11670</name>
</gene>
<sequence length="595" mass="63263">MIRSTTAFIIAALVANVSPLAAKDKAPRTVTVGIAAINDFHGTLEPPQQSVVVPDGKGDFIQVPAGGAAWLASAVDSVRAKYRYHLTVSAGDMIGGSPFSSSSFLDEPAIGVMNRIGLDFNAAGNHEFDSGTEELLRKQKGGCGQFSAIKPCQIESFKGAKFTFLAANTIKDDGSTLLPAYAIRSFGKGRMRVKVGLIGLTLKNSGVGQKPENVKGIRFADEADTANALVSTLKAKGTDAVVVVIHQGGRTTDPAPNGCPGLYGEIKPILDRLDTRVDLVISGHTHWDYVCEYGAINKDKHFLLTSAGLWGKMVTDITLEIDPIANKVVSRKAQQVIVQSPGYRASTAFIASRPEFPQFEPRKDVADYVATYVKAADVVAKRVVGRIAAPVDKLDGPLANTGGPLGNLIADAQLAATTGAGAQIALMNPFGIRRSLNADADGIVTFVDLFAVQPFRNRLVTVSLTGAEIKEALEQGFDANAPEQVLAPSAGFNFTYDRSNAIGSRITAINLDGAPIDPAKSYRVTISRFMAEGGDSFDAFTKGRDPVEGMMEIDALEAWLKAVPPRAAPQEVRAIDARPDLNALKRNAPPGQKYR</sequence>
<evidence type="ECO:0000259" key="5">
    <source>
        <dbReference type="Pfam" id="PF02872"/>
    </source>
</evidence>
<feature type="domain" description="Calcineurin-like phosphoesterase" evidence="4">
    <location>
        <begin position="34"/>
        <end position="287"/>
    </location>
</feature>
<dbReference type="EMBL" id="JBBHJY010000005">
    <property type="protein sequence ID" value="MEJ6010573.1"/>
    <property type="molecule type" value="Genomic_DNA"/>
</dbReference>
<evidence type="ECO:0000313" key="7">
    <source>
        <dbReference type="Proteomes" id="UP001379235"/>
    </source>
</evidence>